<comment type="caution">
    <text evidence="1">The sequence shown here is derived from an EMBL/GenBank/DDBJ whole genome shotgun (WGS) entry which is preliminary data.</text>
</comment>
<reference evidence="1 2" key="1">
    <citation type="submission" date="2022-03" db="EMBL/GenBank/DDBJ databases">
        <title>Genome data of Colletotrichum spp.</title>
        <authorList>
            <person name="Utami Y.D."/>
            <person name="Hiruma K."/>
        </authorList>
    </citation>
    <scope>NUCLEOTIDE SEQUENCE [LARGE SCALE GENOMIC DNA]</scope>
    <source>
        <strain evidence="1 2">MAFF 239500</strain>
    </source>
</reference>
<evidence type="ECO:0000313" key="2">
    <source>
        <dbReference type="Proteomes" id="UP001055115"/>
    </source>
</evidence>
<organism evidence="1 2">
    <name type="scientific">Colletotrichum spaethianum</name>
    <dbReference type="NCBI Taxonomy" id="700344"/>
    <lineage>
        <taxon>Eukaryota</taxon>
        <taxon>Fungi</taxon>
        <taxon>Dikarya</taxon>
        <taxon>Ascomycota</taxon>
        <taxon>Pezizomycotina</taxon>
        <taxon>Sordariomycetes</taxon>
        <taxon>Hypocreomycetidae</taxon>
        <taxon>Glomerellales</taxon>
        <taxon>Glomerellaceae</taxon>
        <taxon>Colletotrichum</taxon>
        <taxon>Colletotrichum spaethianum species complex</taxon>
    </lineage>
</organism>
<keyword evidence="2" id="KW-1185">Reference proteome</keyword>
<dbReference type="RefSeq" id="XP_049131535.1">
    <property type="nucleotide sequence ID" value="XM_049275578.1"/>
</dbReference>
<protein>
    <submittedName>
        <fullName evidence="1">Uncharacterized protein</fullName>
    </submittedName>
</protein>
<gene>
    <name evidence="1" type="ORF">ColSpa_09366</name>
</gene>
<sequence>MAPGLELQVTSIEGGWPLDRLPDGRRRVEVCMEGPAKAPPVLLHRAEAARRCNCPAMIHTLTLLGLAPRRN</sequence>
<dbReference type="EMBL" id="BQXU01000028">
    <property type="protein sequence ID" value="GKT49185.1"/>
    <property type="molecule type" value="Genomic_DNA"/>
</dbReference>
<dbReference type="GeneID" id="73330168"/>
<accession>A0AA37UNS1</accession>
<name>A0AA37UNS1_9PEZI</name>
<dbReference type="AlphaFoldDB" id="A0AA37UNS1"/>
<dbReference type="Proteomes" id="UP001055115">
    <property type="component" value="Unassembled WGS sequence"/>
</dbReference>
<evidence type="ECO:0000313" key="1">
    <source>
        <dbReference type="EMBL" id="GKT49185.1"/>
    </source>
</evidence>
<proteinExistence type="predicted"/>